<dbReference type="Proteomes" id="UP000478746">
    <property type="component" value="Unassembled WGS sequence"/>
</dbReference>
<sequence length="217" mass="24883">MNDTTTTLAIGHRTIPLDPPRPPRKPDMLLWIDTETTGVDPYQCELLEVGMQVTDMTGKHPHDSLHLIVHPDNIRNWANYPELLKAYEMHLANGLMLASAEAPKDTYDYQHTAWNIHEFLNDQLSQYTLHPAGTNVDFDLRQLDVHLSRHLNHPIAEGLHHRKLDLTTLRLTDQAIGRDPYQNHAGTHRVQDCIHRDINDYTAYLDIMRAGHQGTQS</sequence>
<evidence type="ECO:0000313" key="1">
    <source>
        <dbReference type="EMBL" id="KAB6838707.1"/>
    </source>
</evidence>
<protein>
    <submittedName>
        <fullName evidence="2">Ribonuclease</fullName>
    </submittedName>
</protein>
<comment type="caution">
    <text evidence="2">The sequence shown here is derived from an EMBL/GenBank/DDBJ whole genome shotgun (WGS) entry which is preliminary data.</text>
</comment>
<dbReference type="SUPFAM" id="SSF53098">
    <property type="entry name" value="Ribonuclease H-like"/>
    <property type="match status" value="1"/>
</dbReference>
<dbReference type="EMBL" id="WEAY01000004">
    <property type="protein sequence ID" value="KAB6838707.1"/>
    <property type="molecule type" value="Genomic_DNA"/>
</dbReference>
<dbReference type="Gene3D" id="3.30.420.10">
    <property type="entry name" value="Ribonuclease H-like superfamily/Ribonuclease H"/>
    <property type="match status" value="1"/>
</dbReference>
<evidence type="ECO:0000313" key="2">
    <source>
        <dbReference type="EMBL" id="KAB7136866.1"/>
    </source>
</evidence>
<gene>
    <name evidence="2" type="ORF">GBC97_03235</name>
    <name evidence="1" type="ORF">GBK08_03330</name>
</gene>
<dbReference type="GO" id="GO:0003676">
    <property type="term" value="F:nucleic acid binding"/>
    <property type="evidence" value="ECO:0007669"/>
    <property type="project" value="InterPro"/>
</dbReference>
<dbReference type="Proteomes" id="UP000461165">
    <property type="component" value="Unassembled WGS sequence"/>
</dbReference>
<dbReference type="GO" id="GO:0004527">
    <property type="term" value="F:exonuclease activity"/>
    <property type="evidence" value="ECO:0007669"/>
    <property type="project" value="UniProtKB-ARBA"/>
</dbReference>
<dbReference type="InterPro" id="IPR012337">
    <property type="entry name" value="RNaseH-like_sf"/>
</dbReference>
<accession>A0A2I1J2T2</accession>
<organism evidence="2 3">
    <name type="scientific">Bifidobacterium longum</name>
    <dbReference type="NCBI Taxonomy" id="216816"/>
    <lineage>
        <taxon>Bacteria</taxon>
        <taxon>Bacillati</taxon>
        <taxon>Actinomycetota</taxon>
        <taxon>Actinomycetes</taxon>
        <taxon>Bifidobacteriales</taxon>
        <taxon>Bifidobacteriaceae</taxon>
        <taxon>Bifidobacterium</taxon>
    </lineage>
</organism>
<dbReference type="RefSeq" id="WP_022527275.1">
    <property type="nucleotide sequence ID" value="NZ_CAXVIY010000004.1"/>
</dbReference>
<dbReference type="EMBL" id="WDVF01000004">
    <property type="protein sequence ID" value="KAB7136866.1"/>
    <property type="molecule type" value="Genomic_DNA"/>
</dbReference>
<evidence type="ECO:0000313" key="3">
    <source>
        <dbReference type="Proteomes" id="UP000461165"/>
    </source>
</evidence>
<name>A0A2I1J2T2_BIFLN</name>
<dbReference type="AlphaFoldDB" id="A0A2I1J2T2"/>
<reference evidence="3 4" key="1">
    <citation type="journal article" date="2019" name="Nat. Med.">
        <title>A library of human gut bacterial isolates paired with longitudinal multiomics data enables mechanistic microbiome research.</title>
        <authorList>
            <person name="Poyet M."/>
            <person name="Groussin M."/>
            <person name="Gibbons S.M."/>
            <person name="Avila-Pacheco J."/>
            <person name="Jiang X."/>
            <person name="Kearney S.M."/>
            <person name="Perrotta A.R."/>
            <person name="Berdy B."/>
            <person name="Zhao S."/>
            <person name="Lieberman T.D."/>
            <person name="Swanson P.K."/>
            <person name="Smith M."/>
            <person name="Roesemann S."/>
            <person name="Alexander J.E."/>
            <person name="Rich S.A."/>
            <person name="Livny J."/>
            <person name="Vlamakis H."/>
            <person name="Clish C."/>
            <person name="Bullock K."/>
            <person name="Deik A."/>
            <person name="Scott J."/>
            <person name="Pierce K.A."/>
            <person name="Xavier R.J."/>
            <person name="Alm E.J."/>
        </authorList>
    </citation>
    <scope>NUCLEOTIDE SEQUENCE [LARGE SCALE GENOMIC DNA]</scope>
    <source>
        <strain evidence="2 3">BIOML-A166</strain>
        <strain evidence="1 4">BIOML-A320</strain>
    </source>
</reference>
<dbReference type="InterPro" id="IPR036397">
    <property type="entry name" value="RNaseH_sf"/>
</dbReference>
<proteinExistence type="predicted"/>
<evidence type="ECO:0000313" key="4">
    <source>
        <dbReference type="Proteomes" id="UP000478746"/>
    </source>
</evidence>